<dbReference type="GO" id="GO:0044550">
    <property type="term" value="P:secondary metabolite biosynthetic process"/>
    <property type="evidence" value="ECO:0007669"/>
    <property type="project" value="TreeGrafter"/>
</dbReference>
<dbReference type="InterPro" id="IPR023213">
    <property type="entry name" value="CAT-like_dom_sf"/>
</dbReference>
<dbReference type="GO" id="GO:0003824">
    <property type="term" value="F:catalytic activity"/>
    <property type="evidence" value="ECO:0007669"/>
    <property type="project" value="InterPro"/>
</dbReference>
<dbReference type="GO" id="GO:0005737">
    <property type="term" value="C:cytoplasm"/>
    <property type="evidence" value="ECO:0007669"/>
    <property type="project" value="TreeGrafter"/>
</dbReference>
<dbReference type="SUPFAM" id="SSF47336">
    <property type="entry name" value="ACP-like"/>
    <property type="match status" value="1"/>
</dbReference>
<dbReference type="GO" id="GO:0043041">
    <property type="term" value="P:amino acid activation for nonribosomal peptide biosynthetic process"/>
    <property type="evidence" value="ECO:0007669"/>
    <property type="project" value="TreeGrafter"/>
</dbReference>
<dbReference type="InterPro" id="IPR042099">
    <property type="entry name" value="ANL_N_sf"/>
</dbReference>
<feature type="region of interest" description="Disordered" evidence="2">
    <location>
        <begin position="598"/>
        <end position="629"/>
    </location>
</feature>
<dbReference type="Proteomes" id="UP000588112">
    <property type="component" value="Unassembled WGS sequence"/>
</dbReference>
<dbReference type="InterPro" id="IPR009081">
    <property type="entry name" value="PP-bd_ACP"/>
</dbReference>
<comment type="caution">
    <text evidence="4">The sequence shown here is derived from an EMBL/GenBank/DDBJ whole genome shotgun (WGS) entry which is preliminary data.</text>
</comment>
<protein>
    <submittedName>
        <fullName evidence="4">Amino acid adenylation domain-containing protein</fullName>
    </submittedName>
</protein>
<dbReference type="Gene3D" id="3.30.300.30">
    <property type="match status" value="1"/>
</dbReference>
<organism evidence="4 5">
    <name type="scientific">Sphaerisporangium krabiense</name>
    <dbReference type="NCBI Taxonomy" id="763782"/>
    <lineage>
        <taxon>Bacteria</taxon>
        <taxon>Bacillati</taxon>
        <taxon>Actinomycetota</taxon>
        <taxon>Actinomycetes</taxon>
        <taxon>Streptosporangiales</taxon>
        <taxon>Streptosporangiaceae</taxon>
        <taxon>Sphaerisporangium</taxon>
    </lineage>
</organism>
<dbReference type="Pfam" id="PF13193">
    <property type="entry name" value="AMP-binding_C"/>
    <property type="match status" value="1"/>
</dbReference>
<dbReference type="Gene3D" id="1.10.1200.10">
    <property type="entry name" value="ACP-like"/>
    <property type="match status" value="1"/>
</dbReference>
<sequence length="1095" mass="115245">MTEASRARGSGTRRAVTSCAQDGLWFLHGTAPCAPAYTVGRAYRVTGELQVPALRAAWRAVVRRHESLRTTLVEESGRPVQEIAPECDPRAFADLGAAAGPDPDATAARLYARMASEPLDLAAGPLARLGVARLGADEHLVLILLHRAVADDASMAIVVEELSACYAAATACRPAGSASPALPPRYADHAREERVRLAAPGLGERLDRAAAELTPHPSPAVPPPDRPRRVVPEYEGGAARFHWGAELAGPVRELAEAEGVPPYAVPLAAFQALLARYAGEDRVAVGVPVATRPPGFERAVGCFENLVVVCTDLSGRPSFRDLLGRAARSAEAAFARRDVPFDRLVRALGPDREAGRVPFCDVLVAFEAPEPVPDLPGAVVRRLRVEDAYVRADLALTLGEAATGSLAYRTALYDDTTARLVLRHLRTLLSAALRDPDAPVDALPLETPERARLAVRAADGVTGTAAPDLPVHELVRLRARRDPSAPALSWDGEVVSYGELDRWAGRVAAALGAPDGVAGRPVAVRAASGPRQIAASLGVLRAGGRLVCLGTGDVGERGRMVLGDVRPAVLALDGDPDGDALAAWYRDELGGTVLDLTAAGREPASGPPRDPAAAAVPGPPETPAPAPSRLDEAAYVTYTSGSTGRPKGIAQTHATFAQFVTWFADEFRMGPGARVAQWAAPGYDASLVEAFSALTAGATLCTVPDKIRANPDKVVEWLADQRITLFQTVPSFARQLLGLIERRGPAEPPLALDHLLLAGEPLPGELAGALRAALPGVRLVNLYGPTESILATWHEITGPVRGIAPIGGSIPGRQVLVLDDRDRPCPAGVTGQIVIIGPYVTSGYVGAAAGDRASFQPVPAIPELALDGGHCYRTGDLGRRRWDGSLEFGGRRDFQIKFNGVRVELTDIETALAAEESVADCAVVPVADTHGLVTRLVAYVVPRPGAEEPGPWRAALRRRFGGSALPVSFKIVDGLPRNAGGKVDRRGLPRPGSSPAGAAGTRRTRVEREMAALWSELLGGDPSAPDDGVRFSGDTFFSAGGHSLLVPVLLRRIRERFGTAVSLPEYHANPTFVGLSALVDAQIPSVKAASAIMMG</sequence>
<feature type="domain" description="Carrier" evidence="3">
    <location>
        <begin position="1001"/>
        <end position="1083"/>
    </location>
</feature>
<feature type="compositionally biased region" description="Pro residues" evidence="2">
    <location>
        <begin position="617"/>
        <end position="626"/>
    </location>
</feature>
<dbReference type="InterPro" id="IPR000873">
    <property type="entry name" value="AMP-dep_synth/lig_dom"/>
</dbReference>
<dbReference type="InterPro" id="IPR001242">
    <property type="entry name" value="Condensation_dom"/>
</dbReference>
<dbReference type="RefSeq" id="WP_184616739.1">
    <property type="nucleotide sequence ID" value="NZ_BOOS01000022.1"/>
</dbReference>
<dbReference type="GO" id="GO:0031177">
    <property type="term" value="F:phosphopantetheine binding"/>
    <property type="evidence" value="ECO:0007669"/>
    <property type="project" value="TreeGrafter"/>
</dbReference>
<dbReference type="Gene3D" id="3.40.50.12780">
    <property type="entry name" value="N-terminal domain of ligase-like"/>
    <property type="match status" value="1"/>
</dbReference>
<gene>
    <name evidence="4" type="ORF">BJ981_006009</name>
</gene>
<dbReference type="GO" id="GO:0008610">
    <property type="term" value="P:lipid biosynthetic process"/>
    <property type="evidence" value="ECO:0007669"/>
    <property type="project" value="UniProtKB-ARBA"/>
</dbReference>
<reference evidence="4 5" key="1">
    <citation type="submission" date="2020-08" db="EMBL/GenBank/DDBJ databases">
        <title>Sequencing the genomes of 1000 actinobacteria strains.</title>
        <authorList>
            <person name="Klenk H.-P."/>
        </authorList>
    </citation>
    <scope>NUCLEOTIDE SEQUENCE [LARGE SCALE GENOMIC DNA]</scope>
    <source>
        <strain evidence="4 5">DSM 45790</strain>
    </source>
</reference>
<dbReference type="CDD" id="cd05930">
    <property type="entry name" value="A_NRPS"/>
    <property type="match status" value="1"/>
</dbReference>
<dbReference type="PANTHER" id="PTHR45527:SF1">
    <property type="entry name" value="FATTY ACID SYNTHASE"/>
    <property type="match status" value="1"/>
</dbReference>
<dbReference type="Pfam" id="PF00501">
    <property type="entry name" value="AMP-binding"/>
    <property type="match status" value="1"/>
</dbReference>
<dbReference type="AlphaFoldDB" id="A0A7W8ZAC9"/>
<evidence type="ECO:0000313" key="5">
    <source>
        <dbReference type="Proteomes" id="UP000588112"/>
    </source>
</evidence>
<proteinExistence type="predicted"/>
<evidence type="ECO:0000313" key="4">
    <source>
        <dbReference type="EMBL" id="MBB5630245.1"/>
    </source>
</evidence>
<evidence type="ECO:0000256" key="1">
    <source>
        <dbReference type="ARBA" id="ARBA00001957"/>
    </source>
</evidence>
<dbReference type="EMBL" id="JACHBR010000002">
    <property type="protein sequence ID" value="MBB5630245.1"/>
    <property type="molecule type" value="Genomic_DNA"/>
</dbReference>
<feature type="region of interest" description="Disordered" evidence="2">
    <location>
        <begin position="978"/>
        <end position="1004"/>
    </location>
</feature>
<dbReference type="PANTHER" id="PTHR45527">
    <property type="entry name" value="NONRIBOSOMAL PEPTIDE SYNTHETASE"/>
    <property type="match status" value="1"/>
</dbReference>
<keyword evidence="5" id="KW-1185">Reference proteome</keyword>
<evidence type="ECO:0000259" key="3">
    <source>
        <dbReference type="PROSITE" id="PS50075"/>
    </source>
</evidence>
<dbReference type="InterPro" id="IPR045851">
    <property type="entry name" value="AMP-bd_C_sf"/>
</dbReference>
<dbReference type="SUPFAM" id="SSF52777">
    <property type="entry name" value="CoA-dependent acyltransferases"/>
    <property type="match status" value="2"/>
</dbReference>
<dbReference type="PROSITE" id="PS00455">
    <property type="entry name" value="AMP_BINDING"/>
    <property type="match status" value="1"/>
</dbReference>
<name>A0A7W8ZAC9_9ACTN</name>
<accession>A0A7W8ZAC9</accession>
<comment type="cofactor">
    <cofactor evidence="1">
        <name>pantetheine 4'-phosphate</name>
        <dbReference type="ChEBI" id="CHEBI:47942"/>
    </cofactor>
</comment>
<dbReference type="PROSITE" id="PS50075">
    <property type="entry name" value="CARRIER"/>
    <property type="match status" value="1"/>
</dbReference>
<dbReference type="InterPro" id="IPR025110">
    <property type="entry name" value="AMP-bd_C"/>
</dbReference>
<dbReference type="Pfam" id="PF00550">
    <property type="entry name" value="PP-binding"/>
    <property type="match status" value="1"/>
</dbReference>
<dbReference type="Pfam" id="PF00668">
    <property type="entry name" value="Condensation"/>
    <property type="match status" value="1"/>
</dbReference>
<dbReference type="CDD" id="cd19531">
    <property type="entry name" value="LCL_NRPS-like"/>
    <property type="match status" value="1"/>
</dbReference>
<dbReference type="InterPro" id="IPR036736">
    <property type="entry name" value="ACP-like_sf"/>
</dbReference>
<dbReference type="SUPFAM" id="SSF56801">
    <property type="entry name" value="Acetyl-CoA synthetase-like"/>
    <property type="match status" value="1"/>
</dbReference>
<dbReference type="Gene3D" id="3.30.559.10">
    <property type="entry name" value="Chloramphenicol acetyltransferase-like domain"/>
    <property type="match status" value="1"/>
</dbReference>
<evidence type="ECO:0000256" key="2">
    <source>
        <dbReference type="SAM" id="MobiDB-lite"/>
    </source>
</evidence>
<dbReference type="Gene3D" id="3.30.559.30">
    <property type="entry name" value="Nonribosomal peptide synthetase, condensation domain"/>
    <property type="match status" value="1"/>
</dbReference>
<dbReference type="InterPro" id="IPR020845">
    <property type="entry name" value="AMP-binding_CS"/>
</dbReference>